<name>A0AAV7N3U9_PLEWA</name>
<evidence type="ECO:0000313" key="1">
    <source>
        <dbReference type="EMBL" id="KAJ1109354.1"/>
    </source>
</evidence>
<gene>
    <name evidence="1" type="ORF">NDU88_006716</name>
</gene>
<reference evidence="1" key="1">
    <citation type="journal article" date="2022" name="bioRxiv">
        <title>Sequencing and chromosome-scale assembly of the giantPleurodeles waltlgenome.</title>
        <authorList>
            <person name="Brown T."/>
            <person name="Elewa A."/>
            <person name="Iarovenko S."/>
            <person name="Subramanian E."/>
            <person name="Araus A.J."/>
            <person name="Petzold A."/>
            <person name="Susuki M."/>
            <person name="Suzuki K.-i.T."/>
            <person name="Hayashi T."/>
            <person name="Toyoda A."/>
            <person name="Oliveira C."/>
            <person name="Osipova E."/>
            <person name="Leigh N.D."/>
            <person name="Simon A."/>
            <person name="Yun M.H."/>
        </authorList>
    </citation>
    <scope>NUCLEOTIDE SEQUENCE</scope>
    <source>
        <strain evidence="1">20211129_DDA</strain>
        <tissue evidence="1">Liver</tissue>
    </source>
</reference>
<protein>
    <submittedName>
        <fullName evidence="1">Uncharacterized protein</fullName>
    </submittedName>
</protein>
<dbReference type="EMBL" id="JANPWB010000013">
    <property type="protein sequence ID" value="KAJ1109354.1"/>
    <property type="molecule type" value="Genomic_DNA"/>
</dbReference>
<accession>A0AAV7N3U9</accession>
<dbReference type="AlphaFoldDB" id="A0AAV7N3U9"/>
<comment type="caution">
    <text evidence="1">The sequence shown here is derived from an EMBL/GenBank/DDBJ whole genome shotgun (WGS) entry which is preliminary data.</text>
</comment>
<evidence type="ECO:0000313" key="2">
    <source>
        <dbReference type="Proteomes" id="UP001066276"/>
    </source>
</evidence>
<keyword evidence="2" id="KW-1185">Reference proteome</keyword>
<dbReference type="Proteomes" id="UP001066276">
    <property type="component" value="Chromosome 9"/>
</dbReference>
<sequence length="99" mass="10976">MGGSFYVSGEGWTGPVYANRKARAGQLCQLFTVFEPCNTWADASRCHPLGDGEQRARGGKKSHVSLRKLTSRISRNVAFSKNLRALVVRLILNVCSYKE</sequence>
<proteinExistence type="predicted"/>
<organism evidence="1 2">
    <name type="scientific">Pleurodeles waltl</name>
    <name type="common">Iberian ribbed newt</name>
    <dbReference type="NCBI Taxonomy" id="8319"/>
    <lineage>
        <taxon>Eukaryota</taxon>
        <taxon>Metazoa</taxon>
        <taxon>Chordata</taxon>
        <taxon>Craniata</taxon>
        <taxon>Vertebrata</taxon>
        <taxon>Euteleostomi</taxon>
        <taxon>Amphibia</taxon>
        <taxon>Batrachia</taxon>
        <taxon>Caudata</taxon>
        <taxon>Salamandroidea</taxon>
        <taxon>Salamandridae</taxon>
        <taxon>Pleurodelinae</taxon>
        <taxon>Pleurodeles</taxon>
    </lineage>
</organism>